<feature type="transmembrane region" description="Helical" evidence="1">
    <location>
        <begin position="78"/>
        <end position="102"/>
    </location>
</feature>
<feature type="transmembrane region" description="Helical" evidence="1">
    <location>
        <begin position="12"/>
        <end position="34"/>
    </location>
</feature>
<sequence>MTAFLEFLVQGTLMIDMAGVLGLAMLAMAAIRLARREHSWGGNMMAYGAVAILLGRVILVATPYVLPPMTLASLGPVAVSAHIAIPSILLSFGLAGVVWGLWGHARWLQDER</sequence>
<dbReference type="EMBL" id="CP073100">
    <property type="protein sequence ID" value="QUE51025.1"/>
    <property type="molecule type" value="Genomic_DNA"/>
</dbReference>
<accession>A0A975G9U5</accession>
<feature type="transmembrane region" description="Helical" evidence="1">
    <location>
        <begin position="46"/>
        <end position="66"/>
    </location>
</feature>
<evidence type="ECO:0000313" key="3">
    <source>
        <dbReference type="Proteomes" id="UP000676169"/>
    </source>
</evidence>
<gene>
    <name evidence="2" type="ORF">KBB96_19485</name>
</gene>
<dbReference type="RefSeq" id="WP_211631164.1">
    <property type="nucleotide sequence ID" value="NZ_CP073100.1"/>
</dbReference>
<keyword evidence="1" id="KW-0812">Transmembrane</keyword>
<protein>
    <submittedName>
        <fullName evidence="2">Uncharacterized protein</fullName>
    </submittedName>
</protein>
<evidence type="ECO:0000256" key="1">
    <source>
        <dbReference type="SAM" id="Phobius"/>
    </source>
</evidence>
<keyword evidence="1" id="KW-1133">Transmembrane helix</keyword>
<dbReference type="Proteomes" id="UP000676169">
    <property type="component" value="Chromosome"/>
</dbReference>
<keyword evidence="3" id="KW-1185">Reference proteome</keyword>
<name>A0A975G9U5_9BACT</name>
<proteinExistence type="predicted"/>
<dbReference type="AlphaFoldDB" id="A0A975G9U5"/>
<keyword evidence="1" id="KW-0472">Membrane</keyword>
<organism evidence="2 3">
    <name type="scientific">Luteolibacter ambystomatis</name>
    <dbReference type="NCBI Taxonomy" id="2824561"/>
    <lineage>
        <taxon>Bacteria</taxon>
        <taxon>Pseudomonadati</taxon>
        <taxon>Verrucomicrobiota</taxon>
        <taxon>Verrucomicrobiia</taxon>
        <taxon>Verrucomicrobiales</taxon>
        <taxon>Verrucomicrobiaceae</taxon>
        <taxon>Luteolibacter</taxon>
    </lineage>
</organism>
<dbReference type="KEGG" id="lamb:KBB96_19485"/>
<reference evidence="2" key="1">
    <citation type="submission" date="2021-04" db="EMBL/GenBank/DDBJ databases">
        <title>Luteolibacter sp. 32A isolated from the skin of an Anderson's salamander (Ambystoma andersonii).</title>
        <authorList>
            <person name="Spergser J."/>
            <person name="Busse H.-J."/>
        </authorList>
    </citation>
    <scope>NUCLEOTIDE SEQUENCE</scope>
    <source>
        <strain evidence="2">32A</strain>
    </source>
</reference>
<evidence type="ECO:0000313" key="2">
    <source>
        <dbReference type="EMBL" id="QUE51025.1"/>
    </source>
</evidence>